<feature type="domain" description="PAS" evidence="6">
    <location>
        <begin position="153"/>
        <end position="200"/>
    </location>
</feature>
<keyword evidence="4" id="KW-0597">Phosphoprotein</keyword>
<dbReference type="Pfam" id="PF13426">
    <property type="entry name" value="PAS_9"/>
    <property type="match status" value="1"/>
</dbReference>
<name>A0A558FTT9_HALVO</name>
<dbReference type="Pfam" id="PF00072">
    <property type="entry name" value="Response_reg"/>
    <property type="match status" value="1"/>
</dbReference>
<dbReference type="PROSITE" id="PS50110">
    <property type="entry name" value="RESPONSE_REGULATORY"/>
    <property type="match status" value="1"/>
</dbReference>
<dbReference type="InterPro" id="IPR013656">
    <property type="entry name" value="PAS_4"/>
</dbReference>
<feature type="modified residue" description="4-aspartylphosphate" evidence="4">
    <location>
        <position position="71"/>
    </location>
</feature>
<dbReference type="KEGG" id="hale:G3A49_13130"/>
<keyword evidence="1" id="KW-0285">Flavoprotein</keyword>
<dbReference type="SUPFAM" id="SSF55785">
    <property type="entry name" value="PYP-like sensor domain (PAS domain)"/>
    <property type="match status" value="2"/>
</dbReference>
<evidence type="ECO:0000256" key="4">
    <source>
        <dbReference type="PROSITE-ProRule" id="PRU00169"/>
    </source>
</evidence>
<evidence type="ECO:0000313" key="8">
    <source>
        <dbReference type="EMBL" id="TVT88918.1"/>
    </source>
</evidence>
<dbReference type="PANTHER" id="PTHR47429">
    <property type="entry name" value="PROTEIN TWIN LOV 1"/>
    <property type="match status" value="1"/>
</dbReference>
<dbReference type="PROSITE" id="PS50112">
    <property type="entry name" value="PAS"/>
    <property type="match status" value="2"/>
</dbReference>
<proteinExistence type="predicted"/>
<dbReference type="InterPro" id="IPR000014">
    <property type="entry name" value="PAS"/>
</dbReference>
<evidence type="ECO:0000313" key="10">
    <source>
        <dbReference type="Proteomes" id="UP000465667"/>
    </source>
</evidence>
<dbReference type="InterPro" id="IPR011006">
    <property type="entry name" value="CheY-like_superfamily"/>
</dbReference>
<evidence type="ECO:0000259" key="6">
    <source>
        <dbReference type="PROSITE" id="PS50112"/>
    </source>
</evidence>
<dbReference type="GeneID" id="301160592"/>
<accession>A0A6C0UYZ1</accession>
<dbReference type="InterPro" id="IPR001789">
    <property type="entry name" value="Sig_transdc_resp-reg_receiver"/>
</dbReference>
<keyword evidence="3" id="KW-0157">Chromophore</keyword>
<sequence>MDVSPLHGIAPFSTGQRAMRILLVDDDEAMVDLSATFLERELDDAETETYTDPEPALDELTDGEYDCVVSDYDMPGMDGLELLTAARERSIEIPFVLFTGKGSEEIASRAISAGVDEYLQKGGPEEYPVLANKVSNLVEKYWAETHMRRGFLAIESAEEGIGIIDDDGVYQYLNEAYAALYNRDRSELIGEHWDILYPADEARRFHDEILPQLESEGSWRGLSTGITKDGEAVPERLVLTQMDDGGHVCIVQELTEVDALRAEAELKDRVLDAVEVAIVVIDPSRPDNPIVYLNAAFETLTGYDAESVTGRSYRFLCGPETDPETVAEVRRAVDAGESISTEIRNYDAHGDPFVSRLDIRPVRDDNGALDCSICFHRPADGDGDGDADDAGSS</sequence>
<keyword evidence="2" id="KW-0288">FMN</keyword>
<dbReference type="GO" id="GO:0000160">
    <property type="term" value="P:phosphorelay signal transduction system"/>
    <property type="evidence" value="ECO:0007669"/>
    <property type="project" value="InterPro"/>
</dbReference>
<dbReference type="Proteomes" id="UP000465667">
    <property type="component" value="Chromosome"/>
</dbReference>
<dbReference type="EMBL" id="CP048738">
    <property type="protein sequence ID" value="QIB79029.1"/>
    <property type="molecule type" value="Genomic_DNA"/>
</dbReference>
<evidence type="ECO:0000256" key="3">
    <source>
        <dbReference type="ARBA" id="ARBA00022991"/>
    </source>
</evidence>
<dbReference type="SUPFAM" id="SSF52172">
    <property type="entry name" value="CheY-like"/>
    <property type="match status" value="1"/>
</dbReference>
<dbReference type="SMART" id="SM00091">
    <property type="entry name" value="PAS"/>
    <property type="match status" value="2"/>
</dbReference>
<dbReference type="PANTHER" id="PTHR47429:SF2">
    <property type="entry name" value="PROTEIN TWIN LOV 1"/>
    <property type="match status" value="1"/>
</dbReference>
<evidence type="ECO:0000313" key="9">
    <source>
        <dbReference type="Proteomes" id="UP000320212"/>
    </source>
</evidence>
<dbReference type="Gene3D" id="3.40.50.2300">
    <property type="match status" value="1"/>
</dbReference>
<evidence type="ECO:0000313" key="7">
    <source>
        <dbReference type="EMBL" id="QIB79029.1"/>
    </source>
</evidence>
<accession>A0A558FTT9</accession>
<dbReference type="InterPro" id="IPR035965">
    <property type="entry name" value="PAS-like_dom_sf"/>
</dbReference>
<feature type="domain" description="Response regulatory" evidence="5">
    <location>
        <begin position="20"/>
        <end position="136"/>
    </location>
</feature>
<evidence type="ECO:0000256" key="2">
    <source>
        <dbReference type="ARBA" id="ARBA00022643"/>
    </source>
</evidence>
<gene>
    <name evidence="8" type="ORF">FQA18_18740</name>
    <name evidence="7" type="ORF">G3A49_13130</name>
</gene>
<evidence type="ECO:0000256" key="1">
    <source>
        <dbReference type="ARBA" id="ARBA00022630"/>
    </source>
</evidence>
<dbReference type="RefSeq" id="WP_006601172.1">
    <property type="nucleotide sequence ID" value="NZ_CP048738.1"/>
</dbReference>
<dbReference type="NCBIfam" id="TIGR00229">
    <property type="entry name" value="sensory_box"/>
    <property type="match status" value="2"/>
</dbReference>
<dbReference type="Gene3D" id="3.30.450.20">
    <property type="entry name" value="PAS domain"/>
    <property type="match status" value="2"/>
</dbReference>
<dbReference type="AlphaFoldDB" id="A0A558FTT9"/>
<dbReference type="EMBL" id="VMTR01000280">
    <property type="protein sequence ID" value="TVT88918.1"/>
    <property type="molecule type" value="Genomic_DNA"/>
</dbReference>
<dbReference type="Proteomes" id="UP000320212">
    <property type="component" value="Unassembled WGS sequence"/>
</dbReference>
<reference evidence="7 10" key="2">
    <citation type="submission" date="2020-02" db="EMBL/GenBank/DDBJ databases">
        <title>Whole genome sequence of Haloferax alexandrinus pws1.</title>
        <authorList>
            <person name="Verma D.K."/>
            <person name="Gopal K."/>
            <person name="Prasad E.S."/>
        </authorList>
    </citation>
    <scope>NUCLEOTIDE SEQUENCE [LARGE SCALE GENOMIC DNA]</scope>
    <source>
        <strain evidence="10">wsp1</strain>
        <strain evidence="7">Wsp1</strain>
    </source>
</reference>
<dbReference type="SMART" id="SM00448">
    <property type="entry name" value="REC"/>
    <property type="match status" value="1"/>
</dbReference>
<reference evidence="8 9" key="1">
    <citation type="submission" date="2019-07" db="EMBL/GenBank/DDBJ databases">
        <title>Draft genome sequence of Haloferax volcanii SS0101, isolated from salt farm in Samut Sakhon, Thailand.</title>
        <authorList>
            <person name="Wanthongcharoen S."/>
            <person name="Yamprayoonswat W."/>
            <person name="Ruangsuj P."/>
            <person name="Thongpramul N."/>
            <person name="Jumpathong W."/>
            <person name="Sittihan S."/>
            <person name="Kanjanavas P."/>
            <person name="Yasawong M."/>
        </authorList>
    </citation>
    <scope>NUCLEOTIDE SEQUENCE [LARGE SCALE GENOMIC DNA]</scope>
    <source>
        <strain evidence="8 9">SS0101</strain>
    </source>
</reference>
<protein>
    <submittedName>
        <fullName evidence="8">PAS domain-containing protein</fullName>
    </submittedName>
</protein>
<dbReference type="Pfam" id="PF08448">
    <property type="entry name" value="PAS_4"/>
    <property type="match status" value="1"/>
</dbReference>
<dbReference type="CDD" id="cd00130">
    <property type="entry name" value="PAS"/>
    <property type="match status" value="2"/>
</dbReference>
<dbReference type="CDD" id="cd00156">
    <property type="entry name" value="REC"/>
    <property type="match status" value="1"/>
</dbReference>
<evidence type="ECO:0000259" key="5">
    <source>
        <dbReference type="PROSITE" id="PS50110"/>
    </source>
</evidence>
<organism evidence="8 9">
    <name type="scientific">Haloferax volcanii</name>
    <name type="common">Halobacterium volcanii</name>
    <dbReference type="NCBI Taxonomy" id="2246"/>
    <lineage>
        <taxon>Archaea</taxon>
        <taxon>Methanobacteriati</taxon>
        <taxon>Methanobacteriota</taxon>
        <taxon>Stenosarchaea group</taxon>
        <taxon>Halobacteria</taxon>
        <taxon>Halobacteriales</taxon>
        <taxon>Haloferacaceae</taxon>
        <taxon>Haloferax</taxon>
    </lineage>
</organism>
<feature type="domain" description="PAS" evidence="6">
    <location>
        <begin position="263"/>
        <end position="336"/>
    </location>
</feature>